<evidence type="ECO:0000256" key="2">
    <source>
        <dbReference type="ARBA" id="ARBA00022771"/>
    </source>
</evidence>
<gene>
    <name evidence="7" type="ORF">AAHA92_32917</name>
</gene>
<proteinExistence type="predicted"/>
<dbReference type="PROSITE" id="PS01359">
    <property type="entry name" value="ZF_PHD_1"/>
    <property type="match status" value="1"/>
</dbReference>
<dbReference type="InterPro" id="IPR047171">
    <property type="entry name" value="BAZ1A"/>
</dbReference>
<dbReference type="FunFam" id="3.30.40.100:FF:000005">
    <property type="entry name" value="uncharacterized protein LOC106759733 isoform X4"/>
    <property type="match status" value="1"/>
</dbReference>
<dbReference type="SUPFAM" id="SSF57903">
    <property type="entry name" value="FYVE/PHD zinc finger"/>
    <property type="match status" value="1"/>
</dbReference>
<keyword evidence="1" id="KW-0479">Metal-binding</keyword>
<keyword evidence="3" id="KW-0862">Zinc</keyword>
<dbReference type="PROSITE" id="PS50016">
    <property type="entry name" value="ZF_PHD_2"/>
    <property type="match status" value="1"/>
</dbReference>
<dbReference type="InterPro" id="IPR019786">
    <property type="entry name" value="Zinc_finger_PHD-type_CS"/>
</dbReference>
<evidence type="ECO:0000313" key="7">
    <source>
        <dbReference type="EMBL" id="KAL1532966.1"/>
    </source>
</evidence>
<name>A0ABD1FM91_SALDI</name>
<evidence type="ECO:0000256" key="3">
    <source>
        <dbReference type="ARBA" id="ARBA00022833"/>
    </source>
</evidence>
<dbReference type="SMART" id="SM00249">
    <property type="entry name" value="PHD"/>
    <property type="match status" value="1"/>
</dbReference>
<dbReference type="Proteomes" id="UP001567538">
    <property type="component" value="Unassembled WGS sequence"/>
</dbReference>
<evidence type="ECO:0000256" key="1">
    <source>
        <dbReference type="ARBA" id="ARBA00022723"/>
    </source>
</evidence>
<feature type="domain" description="CW-type" evidence="6">
    <location>
        <begin position="399"/>
        <end position="463"/>
    </location>
</feature>
<dbReference type="Pfam" id="PF00628">
    <property type="entry name" value="PHD"/>
    <property type="match status" value="1"/>
</dbReference>
<organism evidence="7 8">
    <name type="scientific">Salvia divinorum</name>
    <name type="common">Maria pastora</name>
    <name type="synonym">Diviner's sage</name>
    <dbReference type="NCBI Taxonomy" id="28513"/>
    <lineage>
        <taxon>Eukaryota</taxon>
        <taxon>Viridiplantae</taxon>
        <taxon>Streptophyta</taxon>
        <taxon>Embryophyta</taxon>
        <taxon>Tracheophyta</taxon>
        <taxon>Spermatophyta</taxon>
        <taxon>Magnoliopsida</taxon>
        <taxon>eudicotyledons</taxon>
        <taxon>Gunneridae</taxon>
        <taxon>Pentapetalae</taxon>
        <taxon>asterids</taxon>
        <taxon>lamiids</taxon>
        <taxon>Lamiales</taxon>
        <taxon>Lamiaceae</taxon>
        <taxon>Nepetoideae</taxon>
        <taxon>Mentheae</taxon>
        <taxon>Salviinae</taxon>
        <taxon>Salvia</taxon>
        <taxon>Salvia subgen. Calosphace</taxon>
    </lineage>
</organism>
<protein>
    <submittedName>
        <fullName evidence="7">Uncharacterized protein</fullName>
    </submittedName>
</protein>
<dbReference type="InterPro" id="IPR013083">
    <property type="entry name" value="Znf_RING/FYVE/PHD"/>
</dbReference>
<dbReference type="PANTHER" id="PTHR46510:SF1">
    <property type="entry name" value="BROMODOMAIN ADJACENT TO ZINC FINGER DOMAIN PROTEIN 1A"/>
    <property type="match status" value="1"/>
</dbReference>
<reference evidence="7 8" key="1">
    <citation type="submission" date="2024-06" db="EMBL/GenBank/DDBJ databases">
        <title>A chromosome level genome sequence of Diviner's sage (Salvia divinorum).</title>
        <authorList>
            <person name="Ford S.A."/>
            <person name="Ro D.-K."/>
            <person name="Ness R.W."/>
            <person name="Phillips M.A."/>
        </authorList>
    </citation>
    <scope>NUCLEOTIDE SEQUENCE [LARGE SCALE GENOMIC DNA]</scope>
    <source>
        <strain evidence="7">SAF-2024a</strain>
        <tissue evidence="7">Leaf</tissue>
    </source>
</reference>
<comment type="caution">
    <text evidence="7">The sequence shown here is derived from an EMBL/GenBank/DDBJ whole genome shotgun (WGS) entry which is preliminary data.</text>
</comment>
<dbReference type="PANTHER" id="PTHR46510">
    <property type="entry name" value="BROMODOMAIN ADJACENT TO ZINC FINGER DOMAIN PROTEIN 1A"/>
    <property type="match status" value="1"/>
</dbReference>
<dbReference type="InterPro" id="IPR019787">
    <property type="entry name" value="Znf_PHD-finger"/>
</dbReference>
<dbReference type="InterPro" id="IPR011124">
    <property type="entry name" value="Znf_CW"/>
</dbReference>
<dbReference type="Gene3D" id="3.30.40.100">
    <property type="match status" value="1"/>
</dbReference>
<sequence>MKHGDAFDLMPGTKILRRCSVCCGHHFDGCGEISKEEKKTDDVLHFLSYSRNCSLLSTSSRMSQNFVPTFVYQHRRDHKNSVSFFEIESSAPAKASYACHSAICSEAPLLALKEYVVSASEHEKGVGFPVVHPVENNKVATASSNWFRAGEEADFEDGLTTGVDRILNDCSANDHCSSSKSNMELSSPALKVHTDDAGECSFGALIAGKAPEDISERDICISILRDQGLLDKVWVRRDGVSYENTNNYCSKSCKVCEQVDSSKNMLICDNCDDAFHTACYNPHIKILPVGEWLCSSCLKKKHKILKDKSTSSNLANTSTETGRSRHAELELELGSLEFMFRDTEPYMSNVRVGNEFQSDVPDWCGLIDEECKYFGDLQEVDTSSKNSMQDRDTIKSSKCSPIGNWLQCHEVIDGVGEDIDGTVCAKWRRAPLFEVQTDDWECFCCILWDPTHADCAVPQELETDEIMKQLKYVEMLRPRLAARRRKLCSLKGSGSQDRLRL</sequence>
<feature type="domain" description="PHD-type" evidence="5">
    <location>
        <begin position="250"/>
        <end position="300"/>
    </location>
</feature>
<dbReference type="AlphaFoldDB" id="A0ABD1FM91"/>
<evidence type="ECO:0000313" key="8">
    <source>
        <dbReference type="Proteomes" id="UP001567538"/>
    </source>
</evidence>
<keyword evidence="2 4" id="KW-0863">Zinc-finger</keyword>
<accession>A0ABD1FM91</accession>
<evidence type="ECO:0000256" key="4">
    <source>
        <dbReference type="PROSITE-ProRule" id="PRU00146"/>
    </source>
</evidence>
<dbReference type="PROSITE" id="PS51050">
    <property type="entry name" value="ZF_CW"/>
    <property type="match status" value="1"/>
</dbReference>
<dbReference type="GO" id="GO:0008270">
    <property type="term" value="F:zinc ion binding"/>
    <property type="evidence" value="ECO:0007669"/>
    <property type="project" value="UniProtKB-KW"/>
</dbReference>
<evidence type="ECO:0000259" key="6">
    <source>
        <dbReference type="PROSITE" id="PS51050"/>
    </source>
</evidence>
<dbReference type="InterPro" id="IPR001965">
    <property type="entry name" value="Znf_PHD"/>
</dbReference>
<dbReference type="EMBL" id="JBEAFC010000014">
    <property type="protein sequence ID" value="KAL1532966.1"/>
    <property type="molecule type" value="Genomic_DNA"/>
</dbReference>
<dbReference type="InterPro" id="IPR011011">
    <property type="entry name" value="Znf_FYVE_PHD"/>
</dbReference>
<evidence type="ECO:0000259" key="5">
    <source>
        <dbReference type="PROSITE" id="PS50016"/>
    </source>
</evidence>
<keyword evidence="8" id="KW-1185">Reference proteome</keyword>
<dbReference type="Gene3D" id="3.30.40.10">
    <property type="entry name" value="Zinc/RING finger domain, C3HC4 (zinc finger)"/>
    <property type="match status" value="1"/>
</dbReference>